<reference evidence="2 3" key="1">
    <citation type="submission" date="2018-04" db="EMBL/GenBank/DDBJ databases">
        <title>Genome sequencing of Flavobacterium sp. HYN0059.</title>
        <authorList>
            <person name="Yi H."/>
            <person name="Baek C."/>
        </authorList>
    </citation>
    <scope>NUCLEOTIDE SEQUENCE [LARGE SCALE GENOMIC DNA]</scope>
    <source>
        <strain evidence="2 3">HYN0059</strain>
    </source>
</reference>
<dbReference type="Pfam" id="PF00756">
    <property type="entry name" value="Esterase"/>
    <property type="match status" value="1"/>
</dbReference>
<accession>A0A2S1R0U6</accession>
<evidence type="ECO:0000313" key="3">
    <source>
        <dbReference type="Proteomes" id="UP000244929"/>
    </source>
</evidence>
<dbReference type="InterPro" id="IPR000801">
    <property type="entry name" value="Esterase-like"/>
</dbReference>
<gene>
    <name evidence="2" type="ORF">HYN59_14050</name>
</gene>
<sequence>MKRYLFLLFALISITAKAQSTASGNVCTFTIHSPQLDVEKKIWVYLPATYQSDIKKKYPVIYMHDAQNLFDRATSFTGEWRVDETLDSLKAEVIVVGIEHGGNRRMAELTPYPNAKYGGGDANIYLDFITETLKPHIDENYRTKTDRKDTAIAGSSLGGLVSYYALLKYPETFAKAIVFSPAFWFSKEIYTLTEETAKIDGRIYFLAGDSEDENMVPDLEKMVKLVEGKIKNKKHLVQKVVPGGKHNEELWAREFPAAFLWIME</sequence>
<protein>
    <submittedName>
        <fullName evidence="2">Alpha-mannosidase</fullName>
    </submittedName>
</protein>
<dbReference type="EMBL" id="CP029186">
    <property type="protein sequence ID" value="AWH86161.1"/>
    <property type="molecule type" value="Genomic_DNA"/>
</dbReference>
<dbReference type="RefSeq" id="WP_108778884.1">
    <property type="nucleotide sequence ID" value="NZ_CP029186.1"/>
</dbReference>
<evidence type="ECO:0000256" key="1">
    <source>
        <dbReference type="SAM" id="SignalP"/>
    </source>
</evidence>
<evidence type="ECO:0000313" key="2">
    <source>
        <dbReference type="EMBL" id="AWH86161.1"/>
    </source>
</evidence>
<organism evidence="2 3">
    <name type="scientific">Flavobacterium album</name>
    <dbReference type="NCBI Taxonomy" id="2175091"/>
    <lineage>
        <taxon>Bacteria</taxon>
        <taxon>Pseudomonadati</taxon>
        <taxon>Bacteroidota</taxon>
        <taxon>Flavobacteriia</taxon>
        <taxon>Flavobacteriales</taxon>
        <taxon>Flavobacteriaceae</taxon>
        <taxon>Flavobacterium</taxon>
    </lineage>
</organism>
<keyword evidence="1" id="KW-0732">Signal</keyword>
<dbReference type="OrthoDB" id="9784036at2"/>
<dbReference type="Proteomes" id="UP000244929">
    <property type="component" value="Chromosome"/>
</dbReference>
<feature type="chain" id="PRO_5015745097" evidence="1">
    <location>
        <begin position="19"/>
        <end position="264"/>
    </location>
</feature>
<dbReference type="PANTHER" id="PTHR48098">
    <property type="entry name" value="ENTEROCHELIN ESTERASE-RELATED"/>
    <property type="match status" value="1"/>
</dbReference>
<dbReference type="Gene3D" id="3.40.50.1820">
    <property type="entry name" value="alpha/beta hydrolase"/>
    <property type="match status" value="1"/>
</dbReference>
<proteinExistence type="predicted"/>
<dbReference type="InterPro" id="IPR029058">
    <property type="entry name" value="AB_hydrolase_fold"/>
</dbReference>
<name>A0A2S1R0U6_9FLAO</name>
<dbReference type="PANTHER" id="PTHR48098:SF6">
    <property type="entry name" value="FERRI-BACILLIBACTIN ESTERASE BESA"/>
    <property type="match status" value="1"/>
</dbReference>
<dbReference type="KEGG" id="falb:HYN59_14050"/>
<keyword evidence="3" id="KW-1185">Reference proteome</keyword>
<dbReference type="SUPFAM" id="SSF53474">
    <property type="entry name" value="alpha/beta-Hydrolases"/>
    <property type="match status" value="1"/>
</dbReference>
<dbReference type="AlphaFoldDB" id="A0A2S1R0U6"/>
<dbReference type="InterPro" id="IPR050583">
    <property type="entry name" value="Mycobacterial_A85_antigen"/>
</dbReference>
<feature type="signal peptide" evidence="1">
    <location>
        <begin position="1"/>
        <end position="18"/>
    </location>
</feature>